<name>A0AAE9ZA93_9GAMM</name>
<organism evidence="2 3">
    <name type="scientific">Thalassomonas viridans</name>
    <dbReference type="NCBI Taxonomy" id="137584"/>
    <lineage>
        <taxon>Bacteria</taxon>
        <taxon>Pseudomonadati</taxon>
        <taxon>Pseudomonadota</taxon>
        <taxon>Gammaproteobacteria</taxon>
        <taxon>Alteromonadales</taxon>
        <taxon>Colwelliaceae</taxon>
        <taxon>Thalassomonas</taxon>
    </lineage>
</organism>
<sequence length="162" mass="18125">MVYQSGNGEPSSCSGFGIDAVNGYDLLMLDFNYVATDMATYTVGTSYRTGIFYGIEYFYGLGDAPDISGMTYTDLKNNFNHGRYNFTADNPIIYAYAHVQSDYEWMAFMPAQRGNFMLGTASHEVNNINPVPISSSICLFLFGIIFLILHKFKLTSDITQKN</sequence>
<proteinExistence type="predicted"/>
<accession>A0AAE9ZA93</accession>
<dbReference type="AlphaFoldDB" id="A0AAE9ZA93"/>
<keyword evidence="1" id="KW-1133">Transmembrane helix</keyword>
<keyword evidence="3" id="KW-1185">Reference proteome</keyword>
<feature type="transmembrane region" description="Helical" evidence="1">
    <location>
        <begin position="131"/>
        <end position="149"/>
    </location>
</feature>
<evidence type="ECO:0000313" key="2">
    <source>
        <dbReference type="EMBL" id="WDE08810.1"/>
    </source>
</evidence>
<dbReference type="RefSeq" id="WP_044842804.1">
    <property type="nucleotide sequence ID" value="NZ_CP059734.1"/>
</dbReference>
<keyword evidence="1" id="KW-0472">Membrane</keyword>
<dbReference type="EMBL" id="CP059734">
    <property type="protein sequence ID" value="WDE08810.1"/>
    <property type="molecule type" value="Genomic_DNA"/>
</dbReference>
<gene>
    <name evidence="2" type="ORF">SG34_033495</name>
</gene>
<dbReference type="Proteomes" id="UP000032352">
    <property type="component" value="Chromosome pTvir"/>
</dbReference>
<evidence type="ECO:0000256" key="1">
    <source>
        <dbReference type="SAM" id="Phobius"/>
    </source>
</evidence>
<keyword evidence="1" id="KW-0812">Transmembrane</keyword>
<protein>
    <submittedName>
        <fullName evidence="2">Uncharacterized protein</fullName>
    </submittedName>
</protein>
<reference evidence="2 3" key="2">
    <citation type="journal article" date="2022" name="Mar. Drugs">
        <title>Bioassay-Guided Fractionation Leads to the Detection of Cholic Acid Generated by the Rare Thalassomonas sp.</title>
        <authorList>
            <person name="Pheiffer F."/>
            <person name="Schneider Y.K."/>
            <person name="Hansen E.H."/>
            <person name="Andersen J.H."/>
            <person name="Isaksson J."/>
            <person name="Busche T."/>
            <person name="R C."/>
            <person name="Kalinowski J."/>
            <person name="Zyl L.V."/>
            <person name="Trindade M."/>
        </authorList>
    </citation>
    <scope>NUCLEOTIDE SEQUENCE [LARGE SCALE GENOMIC DNA]</scope>
    <source>
        <strain evidence="2 3">XOM25</strain>
    </source>
</reference>
<reference evidence="2 3" key="1">
    <citation type="journal article" date="2015" name="Genome Announc.">
        <title>Draft Genome Sequences of Marine Isolates of Thalassomonas viridans and Thalassomonas actiniarum.</title>
        <authorList>
            <person name="Olonade I."/>
            <person name="van Zyl L.J."/>
            <person name="Trindade M."/>
        </authorList>
    </citation>
    <scope>NUCLEOTIDE SEQUENCE [LARGE SCALE GENOMIC DNA]</scope>
    <source>
        <strain evidence="2 3">XOM25</strain>
    </source>
</reference>
<dbReference type="KEGG" id="tvd:SG34_033495"/>
<evidence type="ECO:0000313" key="3">
    <source>
        <dbReference type="Proteomes" id="UP000032352"/>
    </source>
</evidence>